<accession>A0A7C4QH05</accession>
<dbReference type="NCBIfam" id="TIGR04138">
    <property type="entry name" value="Plancto_Ver_chp"/>
    <property type="match status" value="1"/>
</dbReference>
<proteinExistence type="predicted"/>
<evidence type="ECO:0000313" key="1">
    <source>
        <dbReference type="EMBL" id="HGT38561.1"/>
    </source>
</evidence>
<name>A0A7C4QH05_9PLAN</name>
<gene>
    <name evidence="1" type="ORF">ENS64_04775</name>
</gene>
<organism evidence="1">
    <name type="scientific">Schlesneria paludicola</name>
    <dbReference type="NCBI Taxonomy" id="360056"/>
    <lineage>
        <taxon>Bacteria</taxon>
        <taxon>Pseudomonadati</taxon>
        <taxon>Planctomycetota</taxon>
        <taxon>Planctomycetia</taxon>
        <taxon>Planctomycetales</taxon>
        <taxon>Planctomycetaceae</taxon>
        <taxon>Schlesneria</taxon>
    </lineage>
</organism>
<comment type="caution">
    <text evidence="1">The sequence shown here is derived from an EMBL/GenBank/DDBJ whole genome shotgun (WGS) entry which is preliminary data.</text>
</comment>
<dbReference type="AlphaFoldDB" id="A0A7C4QH05"/>
<reference evidence="1" key="1">
    <citation type="journal article" date="2020" name="mSystems">
        <title>Genome- and Community-Level Interaction Insights into Carbon Utilization and Element Cycling Functions of Hydrothermarchaeota in Hydrothermal Sediment.</title>
        <authorList>
            <person name="Zhou Z."/>
            <person name="Liu Y."/>
            <person name="Xu W."/>
            <person name="Pan J."/>
            <person name="Luo Z.H."/>
            <person name="Li M."/>
        </authorList>
    </citation>
    <scope>NUCLEOTIDE SEQUENCE [LARGE SCALE GENOMIC DNA]</scope>
    <source>
        <strain evidence="1">SpSt-508</strain>
    </source>
</reference>
<protein>
    <submittedName>
        <fullName evidence="1">Uncharacterized protein</fullName>
    </submittedName>
</protein>
<sequence>MSSSLSLQGSRPRLRYHRDAYEFVINALRFTQELLGRSPAAGPDEESGHITGQELLEGIRLLGLRQFGMMAPTVFAHWGVHTTDDFGRIVFELVEREELRRTERDQLSDFADVYSFDEVFRRNYRIDTSKVFRT</sequence>
<dbReference type="InterPro" id="IPR026406">
    <property type="entry name" value="Ver/Plancto_CHP"/>
</dbReference>
<dbReference type="EMBL" id="DSVQ01000010">
    <property type="protein sequence ID" value="HGT38561.1"/>
    <property type="molecule type" value="Genomic_DNA"/>
</dbReference>